<keyword evidence="3" id="KW-0472">Membrane</keyword>
<feature type="non-terminal residue" evidence="5">
    <location>
        <position position="35"/>
    </location>
</feature>
<dbReference type="PROSITE" id="PS50850">
    <property type="entry name" value="MFS"/>
    <property type="match status" value="1"/>
</dbReference>
<gene>
    <name evidence="5" type="ORF">PSYPI_48977</name>
</gene>
<proteinExistence type="predicted"/>
<evidence type="ECO:0000313" key="6">
    <source>
        <dbReference type="Proteomes" id="UP000004986"/>
    </source>
</evidence>
<dbReference type="EMBL" id="AEAI01004911">
    <property type="protein sequence ID" value="EGH49927.1"/>
    <property type="molecule type" value="Genomic_DNA"/>
</dbReference>
<accession>F3GS74</accession>
<feature type="non-terminal residue" evidence="5">
    <location>
        <position position="1"/>
    </location>
</feature>
<keyword evidence="2" id="KW-1133">Transmembrane helix</keyword>
<dbReference type="Proteomes" id="UP000004986">
    <property type="component" value="Unassembled WGS sequence"/>
</dbReference>
<dbReference type="HOGENOM" id="CLU_3370420_0_0_6"/>
<dbReference type="Gene3D" id="1.20.1250.20">
    <property type="entry name" value="MFS general substrate transporter like domains"/>
    <property type="match status" value="1"/>
</dbReference>
<keyword evidence="1" id="KW-0812">Transmembrane</keyword>
<evidence type="ECO:0000313" key="5">
    <source>
        <dbReference type="EMBL" id="EGH49927.1"/>
    </source>
</evidence>
<dbReference type="InterPro" id="IPR036259">
    <property type="entry name" value="MFS_trans_sf"/>
</dbReference>
<reference evidence="5 6" key="1">
    <citation type="journal article" date="2011" name="PLoS Pathog.">
        <title>Dynamic evolution of pathogenicity revealed by sequencing and comparative genomics of 19 Pseudomonas syringae isolates.</title>
        <authorList>
            <person name="Baltrus D.A."/>
            <person name="Nishimura M.T."/>
            <person name="Romanchuk A."/>
            <person name="Chang J.H."/>
            <person name="Mukhtar M.S."/>
            <person name="Cherkis K."/>
            <person name="Roach J."/>
            <person name="Grant S.R."/>
            <person name="Jones C.D."/>
            <person name="Dangl J.L."/>
        </authorList>
    </citation>
    <scope>NUCLEOTIDE SEQUENCE [LARGE SCALE GENOMIC DNA]</scope>
    <source>
        <strain evidence="5 6">1704B</strain>
    </source>
</reference>
<sequence length="35" mass="3544">TAACVFGGSLMRPLGGALADRFGGIRTLTVMYAVA</sequence>
<protein>
    <submittedName>
        <fullName evidence="5">Nitrate transporter</fullName>
    </submittedName>
</protein>
<dbReference type="AlphaFoldDB" id="F3GS74"/>
<keyword evidence="6" id="KW-1185">Reference proteome</keyword>
<evidence type="ECO:0000259" key="4">
    <source>
        <dbReference type="PROSITE" id="PS50850"/>
    </source>
</evidence>
<dbReference type="GO" id="GO:0022857">
    <property type="term" value="F:transmembrane transporter activity"/>
    <property type="evidence" value="ECO:0007669"/>
    <property type="project" value="InterPro"/>
</dbReference>
<evidence type="ECO:0000256" key="1">
    <source>
        <dbReference type="ARBA" id="ARBA00022692"/>
    </source>
</evidence>
<comment type="caution">
    <text evidence="5">The sequence shown here is derived from an EMBL/GenBank/DDBJ whole genome shotgun (WGS) entry which is preliminary data.</text>
</comment>
<name>F3GS74_PSESJ</name>
<feature type="domain" description="Major facilitator superfamily (MFS) profile" evidence="4">
    <location>
        <begin position="1"/>
        <end position="35"/>
    </location>
</feature>
<organism evidence="5 6">
    <name type="scientific">Pseudomonas syringae pv. pisi str. 1704B</name>
    <dbReference type="NCBI Taxonomy" id="629263"/>
    <lineage>
        <taxon>Bacteria</taxon>
        <taxon>Pseudomonadati</taxon>
        <taxon>Pseudomonadota</taxon>
        <taxon>Gammaproteobacteria</taxon>
        <taxon>Pseudomonadales</taxon>
        <taxon>Pseudomonadaceae</taxon>
        <taxon>Pseudomonas</taxon>
        <taxon>Pseudomonas syringae</taxon>
    </lineage>
</organism>
<evidence type="ECO:0000256" key="3">
    <source>
        <dbReference type="ARBA" id="ARBA00023136"/>
    </source>
</evidence>
<dbReference type="InterPro" id="IPR020846">
    <property type="entry name" value="MFS_dom"/>
</dbReference>
<evidence type="ECO:0000256" key="2">
    <source>
        <dbReference type="ARBA" id="ARBA00022989"/>
    </source>
</evidence>